<accession>A0A1S1J746</accession>
<keyword evidence="3" id="KW-0288">FMN</keyword>
<dbReference type="SUPFAM" id="SSF50475">
    <property type="entry name" value="FMN-binding split barrel"/>
    <property type="match status" value="1"/>
</dbReference>
<dbReference type="AlphaFoldDB" id="A0A1S1J746"/>
<reference evidence="8" key="2">
    <citation type="submission" date="2016-09" db="EMBL/GenBank/DDBJ databases">
        <authorList>
            <person name="Chen S."/>
            <person name="Walker E."/>
        </authorList>
    </citation>
    <scope>NUCLEOTIDE SEQUENCE [LARGE SCALE GENOMIC DNA]</scope>
    <source>
        <strain evidence="8">MSU</strain>
    </source>
</reference>
<dbReference type="EMBL" id="MUHG01000024">
    <property type="protein sequence ID" value="OXB17728.1"/>
    <property type="molecule type" value="Genomic_DNA"/>
</dbReference>
<feature type="domain" description="Flavin reductase like" evidence="5">
    <location>
        <begin position="20"/>
        <end position="155"/>
    </location>
</feature>
<dbReference type="PANTHER" id="PTHR33798:SF5">
    <property type="entry name" value="FLAVIN REDUCTASE LIKE DOMAIN-CONTAINING PROTEIN"/>
    <property type="match status" value="1"/>
</dbReference>
<evidence type="ECO:0000313" key="6">
    <source>
        <dbReference type="EMBL" id="OHT45329.1"/>
    </source>
</evidence>
<evidence type="ECO:0000313" key="8">
    <source>
        <dbReference type="Proteomes" id="UP000180252"/>
    </source>
</evidence>
<gene>
    <name evidence="7" type="ORF">B0A71_16280</name>
    <name evidence="6" type="ORF">BHE19_05650</name>
</gene>
<comment type="caution">
    <text evidence="6">The sequence shown here is derived from an EMBL/GenBank/DDBJ whole genome shotgun (WGS) entry which is preliminary data.</text>
</comment>
<comment type="similarity">
    <text evidence="4">Belongs to the flavoredoxin family.</text>
</comment>
<dbReference type="GO" id="GO:0010181">
    <property type="term" value="F:FMN binding"/>
    <property type="evidence" value="ECO:0007669"/>
    <property type="project" value="InterPro"/>
</dbReference>
<evidence type="ECO:0000313" key="7">
    <source>
        <dbReference type="EMBL" id="OXB17728.1"/>
    </source>
</evidence>
<dbReference type="Pfam" id="PF01613">
    <property type="entry name" value="Flavin_Reduct"/>
    <property type="match status" value="1"/>
</dbReference>
<evidence type="ECO:0000259" key="5">
    <source>
        <dbReference type="Pfam" id="PF01613"/>
    </source>
</evidence>
<dbReference type="InterPro" id="IPR002563">
    <property type="entry name" value="Flavin_Rdtase-like_dom"/>
</dbReference>
<dbReference type="STRING" id="1278819.BHE19_05650"/>
<dbReference type="Proteomes" id="UP000180252">
    <property type="component" value="Unassembled WGS sequence"/>
</dbReference>
<reference evidence="6" key="1">
    <citation type="submission" date="2016-09" db="EMBL/GenBank/DDBJ databases">
        <authorList>
            <person name="Capua I."/>
            <person name="De Benedictis P."/>
            <person name="Joannis T."/>
            <person name="Lombin L.H."/>
            <person name="Cattoli G."/>
        </authorList>
    </citation>
    <scope>NUCLEOTIDE SEQUENCE [LARGE SCALE GENOMIC DNA]</scope>
    <source>
        <strain evidence="6">MSU</strain>
    </source>
</reference>
<dbReference type="Gene3D" id="2.30.110.10">
    <property type="entry name" value="Electron Transport, Fmn-binding Protein, Chain A"/>
    <property type="match status" value="1"/>
</dbReference>
<keyword evidence="2" id="KW-0285">Flavoprotein</keyword>
<proteinExistence type="inferred from homology"/>
<sequence length="201" mass="22349">MLESRKIAHLINSIGGFKSVSLIGTKSHSRNTNVSIFSSVFHIGANPALIDVIFRPSPPQRDTLSNILESGFYTLNHINESIYKKAHQTSARYDAAVSEFDAVSLTPEFKNGFQAPFVQESLIQMRIELKEKIDISINNTTMIIGEIVQIYIPEDCVSPDGFVDLEKANTITCSGLDSYHKTIQLARLSYAKPDKEITSLL</sequence>
<dbReference type="EMBL" id="MIKE01000022">
    <property type="protein sequence ID" value="OHT45329.1"/>
    <property type="molecule type" value="Genomic_DNA"/>
</dbReference>
<evidence type="ECO:0000256" key="1">
    <source>
        <dbReference type="ARBA" id="ARBA00001917"/>
    </source>
</evidence>
<dbReference type="RefSeq" id="WP_070906635.1">
    <property type="nucleotide sequence ID" value="NZ_JASTTY010000004.1"/>
</dbReference>
<protein>
    <submittedName>
        <fullName evidence="6">Flavin oxidoreductase</fullName>
    </submittedName>
</protein>
<evidence type="ECO:0000313" key="9">
    <source>
        <dbReference type="Proteomes" id="UP000198319"/>
    </source>
</evidence>
<keyword evidence="9" id="KW-1185">Reference proteome</keyword>
<organism evidence="6 8">
    <name type="scientific">Flavobacterium tructae</name>
    <dbReference type="NCBI Taxonomy" id="1114873"/>
    <lineage>
        <taxon>Bacteria</taxon>
        <taxon>Pseudomonadati</taxon>
        <taxon>Bacteroidota</taxon>
        <taxon>Flavobacteriia</taxon>
        <taxon>Flavobacteriales</taxon>
        <taxon>Flavobacteriaceae</taxon>
        <taxon>Flavobacterium</taxon>
    </lineage>
</organism>
<evidence type="ECO:0000256" key="2">
    <source>
        <dbReference type="ARBA" id="ARBA00022630"/>
    </source>
</evidence>
<dbReference type="GO" id="GO:0016646">
    <property type="term" value="F:oxidoreductase activity, acting on the CH-NH group of donors, NAD or NADP as acceptor"/>
    <property type="evidence" value="ECO:0007669"/>
    <property type="project" value="UniProtKB-ARBA"/>
</dbReference>
<dbReference type="OrthoDB" id="5293996at2"/>
<dbReference type="InterPro" id="IPR012349">
    <property type="entry name" value="Split_barrel_FMN-bd"/>
</dbReference>
<dbReference type="Proteomes" id="UP000198319">
    <property type="component" value="Unassembled WGS sequence"/>
</dbReference>
<reference evidence="7 9" key="3">
    <citation type="submission" date="2016-11" db="EMBL/GenBank/DDBJ databases">
        <title>Whole genomes of Flavobacteriaceae.</title>
        <authorList>
            <person name="Stine C."/>
            <person name="Li C."/>
            <person name="Tadesse D."/>
        </authorList>
    </citation>
    <scope>NUCLEOTIDE SEQUENCE [LARGE SCALE GENOMIC DNA]</scope>
    <source>
        <strain evidence="7 9">ATCC BAA-2541</strain>
    </source>
</reference>
<name>A0A1S1J746_9FLAO</name>
<comment type="cofactor">
    <cofactor evidence="1">
        <name>FMN</name>
        <dbReference type="ChEBI" id="CHEBI:58210"/>
    </cofactor>
</comment>
<evidence type="ECO:0000256" key="4">
    <source>
        <dbReference type="ARBA" id="ARBA00038054"/>
    </source>
</evidence>
<dbReference type="PANTHER" id="PTHR33798">
    <property type="entry name" value="FLAVOPROTEIN OXYGENASE"/>
    <property type="match status" value="1"/>
</dbReference>
<evidence type="ECO:0000256" key="3">
    <source>
        <dbReference type="ARBA" id="ARBA00022643"/>
    </source>
</evidence>